<evidence type="ECO:0000313" key="3">
    <source>
        <dbReference type="Proteomes" id="UP000646523"/>
    </source>
</evidence>
<keyword evidence="1" id="KW-0812">Transmembrane</keyword>
<feature type="transmembrane region" description="Helical" evidence="1">
    <location>
        <begin position="44"/>
        <end position="61"/>
    </location>
</feature>
<keyword evidence="3" id="KW-1185">Reference proteome</keyword>
<feature type="transmembrane region" description="Helical" evidence="1">
    <location>
        <begin position="384"/>
        <end position="402"/>
    </location>
</feature>
<protein>
    <recommendedName>
        <fullName evidence="4">Membrane protein involved in the export of O-antigen and teichoic acid</fullName>
    </recommendedName>
</protein>
<reference evidence="2" key="1">
    <citation type="journal article" date="2014" name="Int. J. Syst. Evol. Microbiol.">
        <title>Complete genome sequence of Corynebacterium casei LMG S-19264T (=DSM 44701T), isolated from a smear-ripened cheese.</title>
        <authorList>
            <consortium name="US DOE Joint Genome Institute (JGI-PGF)"/>
            <person name="Walter F."/>
            <person name="Albersmeier A."/>
            <person name="Kalinowski J."/>
            <person name="Ruckert C."/>
        </authorList>
    </citation>
    <scope>NUCLEOTIDE SEQUENCE</scope>
    <source>
        <strain evidence="2">CGMCC 4.7368</strain>
    </source>
</reference>
<evidence type="ECO:0000256" key="1">
    <source>
        <dbReference type="SAM" id="Phobius"/>
    </source>
</evidence>
<feature type="transmembrane region" description="Helical" evidence="1">
    <location>
        <begin position="359"/>
        <end position="378"/>
    </location>
</feature>
<feature type="transmembrane region" description="Helical" evidence="1">
    <location>
        <begin position="174"/>
        <end position="194"/>
    </location>
</feature>
<dbReference type="Proteomes" id="UP000646523">
    <property type="component" value="Unassembled WGS sequence"/>
</dbReference>
<feature type="transmembrane region" description="Helical" evidence="1">
    <location>
        <begin position="114"/>
        <end position="135"/>
    </location>
</feature>
<dbReference type="AlphaFoldDB" id="A0A918DIJ3"/>
<dbReference type="RefSeq" id="WP_189123937.1">
    <property type="nucleotide sequence ID" value="NZ_BMNH01000004.1"/>
</dbReference>
<sequence length="421" mass="43754">MTTVTVAVPRTATILRLLIGRGAFRVGVQVTAVALVTVWDGPAFSLYAGAVGQCAWLLLAGDAPEKAALKTLPRTRRLGPSVARLSLAMAAVPTLVLLAALVPVAVFAPLSAATAYLAAGTWSACTGLLMAVSGLHRLRGRPGLDTVAFGATGGVVLAVTAATLLVGWAPQVHLLLLLAGTLVVTAMAVAALPRDWLRRPPGAPRRRLLGKLARLTWLLGVADLCDALCFALVYLVLAVSGLAGQSGTLYLALLPAVAVCQVVVYLLRVTQPATSHRLRGVQGRSGRSRARRLLRLGERLGAGFAAVFALLLAVPVTRGHLTAGEPSVLALGPLVGVVLILFLIVMYAGYLVENTNNDVLVVTSSGALVGLVATGLLAVALVPWLGALGALAALALSIPIKAHTIRRMMIFRELERTTCTY</sequence>
<name>A0A918DIJ3_9ACTN</name>
<feature type="transmembrane region" description="Helical" evidence="1">
    <location>
        <begin position="147"/>
        <end position="168"/>
    </location>
</feature>
<gene>
    <name evidence="2" type="ORF">GCM10012289_22450</name>
</gene>
<feature type="transmembrane region" description="Helical" evidence="1">
    <location>
        <begin position="296"/>
        <end position="316"/>
    </location>
</feature>
<feature type="transmembrane region" description="Helical" evidence="1">
    <location>
        <begin position="82"/>
        <end position="108"/>
    </location>
</feature>
<feature type="transmembrane region" description="Helical" evidence="1">
    <location>
        <begin position="328"/>
        <end position="352"/>
    </location>
</feature>
<keyword evidence="1" id="KW-0472">Membrane</keyword>
<evidence type="ECO:0008006" key="4">
    <source>
        <dbReference type="Google" id="ProtNLM"/>
    </source>
</evidence>
<feature type="transmembrane region" description="Helical" evidence="1">
    <location>
        <begin position="215"/>
        <end position="237"/>
    </location>
</feature>
<evidence type="ECO:0000313" key="2">
    <source>
        <dbReference type="EMBL" id="GGO67003.1"/>
    </source>
</evidence>
<keyword evidence="1" id="KW-1133">Transmembrane helix</keyword>
<feature type="transmembrane region" description="Helical" evidence="1">
    <location>
        <begin position="249"/>
        <end position="267"/>
    </location>
</feature>
<comment type="caution">
    <text evidence="2">The sequence shown here is derived from an EMBL/GenBank/DDBJ whole genome shotgun (WGS) entry which is preliminary data.</text>
</comment>
<proteinExistence type="predicted"/>
<accession>A0A918DIJ3</accession>
<dbReference type="EMBL" id="BMNH01000004">
    <property type="protein sequence ID" value="GGO67003.1"/>
    <property type="molecule type" value="Genomic_DNA"/>
</dbReference>
<organism evidence="2 3">
    <name type="scientific">Nonomuraea cavernae</name>
    <dbReference type="NCBI Taxonomy" id="2045107"/>
    <lineage>
        <taxon>Bacteria</taxon>
        <taxon>Bacillati</taxon>
        <taxon>Actinomycetota</taxon>
        <taxon>Actinomycetes</taxon>
        <taxon>Streptosporangiales</taxon>
        <taxon>Streptosporangiaceae</taxon>
        <taxon>Nonomuraea</taxon>
    </lineage>
</organism>
<reference evidence="2" key="2">
    <citation type="submission" date="2020-09" db="EMBL/GenBank/DDBJ databases">
        <authorList>
            <person name="Sun Q."/>
            <person name="Zhou Y."/>
        </authorList>
    </citation>
    <scope>NUCLEOTIDE SEQUENCE</scope>
    <source>
        <strain evidence="2">CGMCC 4.7368</strain>
    </source>
</reference>